<proteinExistence type="predicted"/>
<accession>A0A6A4HSR3</accession>
<dbReference type="AlphaFoldDB" id="A0A6A4HSR3"/>
<sequence length="501" mass="57192">MVPLRLSPGSSSISPEELQNLLRSENSSPSTYASEIPHIVTAIDADIYRYDAQIRRLHAEITFLENKRKRAIRQQERYKSLLAPVRRLPSEIVDYIFRLYGGAFKNEISWHRLFLPGLVLMAVCARWRGIAASCNSLWTNLSLDPDIPDPSPLVEPLKWCLDHASSTSPLDFEFLGTVYDEPEDNDDKPACEIVALLVSHASRWRHVRFRTESFLDNFPSFQTLPQHDLPLLESLHLEYHADYDILAELPFFCTAGPKLSKLVLCNGLPDDDSLDDLVESFPQLSQIKNLCLEYHSGRTSHPCQSLETLLGIESLSYTFRDGYSLSPEDPPQISPSVSILKIHIESIETQPRTFGDLLDLANFPALEKLSVIFTIRDRPWEVADNCVRKFMWPEQKITSFLLRSKCSLTFLHLEDVVISNSDLVKLLMHTPMLQRFAFHQRSQRQKVSKGPRAEVTATKTKPLTMAFFKHLHAFGDSYGISNALVPKLQHLSFKVLSDWFQ</sequence>
<dbReference type="Proteomes" id="UP000799118">
    <property type="component" value="Unassembled WGS sequence"/>
</dbReference>
<evidence type="ECO:0008006" key="3">
    <source>
        <dbReference type="Google" id="ProtNLM"/>
    </source>
</evidence>
<dbReference type="EMBL" id="ML769453">
    <property type="protein sequence ID" value="KAE9400770.1"/>
    <property type="molecule type" value="Genomic_DNA"/>
</dbReference>
<dbReference type="OrthoDB" id="3365698at2759"/>
<protein>
    <recommendedName>
        <fullName evidence="3">F-box domain-containing protein</fullName>
    </recommendedName>
</protein>
<evidence type="ECO:0000313" key="1">
    <source>
        <dbReference type="EMBL" id="KAE9400770.1"/>
    </source>
</evidence>
<gene>
    <name evidence="1" type="ORF">BT96DRAFT_975125</name>
</gene>
<name>A0A6A4HSR3_9AGAR</name>
<keyword evidence="2" id="KW-1185">Reference proteome</keyword>
<dbReference type="Gene3D" id="3.80.10.10">
    <property type="entry name" value="Ribonuclease Inhibitor"/>
    <property type="match status" value="1"/>
</dbReference>
<dbReference type="InterPro" id="IPR032675">
    <property type="entry name" value="LRR_dom_sf"/>
</dbReference>
<dbReference type="SUPFAM" id="SSF52047">
    <property type="entry name" value="RNI-like"/>
    <property type="match status" value="1"/>
</dbReference>
<evidence type="ECO:0000313" key="2">
    <source>
        <dbReference type="Proteomes" id="UP000799118"/>
    </source>
</evidence>
<organism evidence="1 2">
    <name type="scientific">Gymnopus androsaceus JB14</name>
    <dbReference type="NCBI Taxonomy" id="1447944"/>
    <lineage>
        <taxon>Eukaryota</taxon>
        <taxon>Fungi</taxon>
        <taxon>Dikarya</taxon>
        <taxon>Basidiomycota</taxon>
        <taxon>Agaricomycotina</taxon>
        <taxon>Agaricomycetes</taxon>
        <taxon>Agaricomycetidae</taxon>
        <taxon>Agaricales</taxon>
        <taxon>Marasmiineae</taxon>
        <taxon>Omphalotaceae</taxon>
        <taxon>Gymnopus</taxon>
    </lineage>
</organism>
<reference evidence="1" key="1">
    <citation type="journal article" date="2019" name="Environ. Microbiol.">
        <title>Fungal ecological strategies reflected in gene transcription - a case study of two litter decomposers.</title>
        <authorList>
            <person name="Barbi F."/>
            <person name="Kohler A."/>
            <person name="Barry K."/>
            <person name="Baskaran P."/>
            <person name="Daum C."/>
            <person name="Fauchery L."/>
            <person name="Ihrmark K."/>
            <person name="Kuo A."/>
            <person name="LaButti K."/>
            <person name="Lipzen A."/>
            <person name="Morin E."/>
            <person name="Grigoriev I.V."/>
            <person name="Henrissat B."/>
            <person name="Lindahl B."/>
            <person name="Martin F."/>
        </authorList>
    </citation>
    <scope>NUCLEOTIDE SEQUENCE</scope>
    <source>
        <strain evidence="1">JB14</strain>
    </source>
</reference>